<keyword evidence="3" id="KW-1185">Reference proteome</keyword>
<keyword evidence="1" id="KW-0472">Membrane</keyword>
<proteinExistence type="predicted"/>
<accession>A0A140LA07</accession>
<feature type="transmembrane region" description="Helical" evidence="1">
    <location>
        <begin position="30"/>
        <end position="47"/>
    </location>
</feature>
<keyword evidence="1" id="KW-0812">Transmembrane</keyword>
<reference evidence="2 3" key="1">
    <citation type="submission" date="2015-12" db="EMBL/GenBank/DDBJ databases">
        <title>Draft genome sequence of the thermoanaerobe Thermotalea metallivorans, an isolate from the runoff channel of the Great Artesian Basin, Australia.</title>
        <authorList>
            <person name="Patel B.K."/>
        </authorList>
    </citation>
    <scope>NUCLEOTIDE SEQUENCE [LARGE SCALE GENOMIC DNA]</scope>
    <source>
        <strain evidence="2 3">B2-1</strain>
    </source>
</reference>
<sequence length="187" mass="21148">MDNGQLDNLSFFQLFCKYGGIKRLFNTVESYVGLLASYIAVILLLFLQEEGLITLLNSYGVLLTSISAGIFGIVVSALAIITSLSNTKLVKVLIKHDIFYNLLFPFYFSAVSWGVNIIINFLIFILSYIDWNSIGDTGKFILVLLFIISFTCFFWVLLNTITLVGITLRYISYGNQLLDIIEYVEED</sequence>
<evidence type="ECO:0000256" key="1">
    <source>
        <dbReference type="SAM" id="Phobius"/>
    </source>
</evidence>
<gene>
    <name evidence="2" type="ORF">AN619_05080</name>
</gene>
<organism evidence="2 3">
    <name type="scientific">Thermotalea metallivorans</name>
    <dbReference type="NCBI Taxonomy" id="520762"/>
    <lineage>
        <taxon>Bacteria</taxon>
        <taxon>Bacillati</taxon>
        <taxon>Bacillota</taxon>
        <taxon>Clostridia</taxon>
        <taxon>Peptostreptococcales</taxon>
        <taxon>Thermotaleaceae</taxon>
        <taxon>Thermotalea</taxon>
    </lineage>
</organism>
<feature type="transmembrane region" description="Helical" evidence="1">
    <location>
        <begin position="104"/>
        <end position="129"/>
    </location>
</feature>
<evidence type="ECO:0000313" key="2">
    <source>
        <dbReference type="EMBL" id="KXG77382.1"/>
    </source>
</evidence>
<feature type="transmembrane region" description="Helical" evidence="1">
    <location>
        <begin position="59"/>
        <end position="84"/>
    </location>
</feature>
<dbReference type="STRING" id="520762.AN619_05080"/>
<dbReference type="AlphaFoldDB" id="A0A140LA07"/>
<protein>
    <submittedName>
        <fullName evidence="2">Uncharacterized protein</fullName>
    </submittedName>
</protein>
<feature type="transmembrane region" description="Helical" evidence="1">
    <location>
        <begin position="141"/>
        <end position="168"/>
    </location>
</feature>
<keyword evidence="1" id="KW-1133">Transmembrane helix</keyword>
<evidence type="ECO:0000313" key="3">
    <source>
        <dbReference type="Proteomes" id="UP000070456"/>
    </source>
</evidence>
<dbReference type="Proteomes" id="UP000070456">
    <property type="component" value="Unassembled WGS sequence"/>
</dbReference>
<dbReference type="RefSeq" id="WP_068554783.1">
    <property type="nucleotide sequence ID" value="NZ_LOEE01000016.1"/>
</dbReference>
<dbReference type="EMBL" id="LOEE01000016">
    <property type="protein sequence ID" value="KXG77382.1"/>
    <property type="molecule type" value="Genomic_DNA"/>
</dbReference>
<comment type="caution">
    <text evidence="2">The sequence shown here is derived from an EMBL/GenBank/DDBJ whole genome shotgun (WGS) entry which is preliminary data.</text>
</comment>
<name>A0A140LA07_9FIRM</name>